<dbReference type="CDD" id="cd02956">
    <property type="entry name" value="ybbN"/>
    <property type="match status" value="1"/>
</dbReference>
<evidence type="ECO:0000313" key="5">
    <source>
        <dbReference type="Proteomes" id="UP000254287"/>
    </source>
</evidence>
<evidence type="ECO:0000256" key="1">
    <source>
        <dbReference type="PROSITE-ProRule" id="PRU00339"/>
    </source>
</evidence>
<evidence type="ECO:0000313" key="4">
    <source>
        <dbReference type="EMBL" id="STC77218.1"/>
    </source>
</evidence>
<feature type="region of interest" description="Disordered" evidence="2">
    <location>
        <begin position="21"/>
        <end position="40"/>
    </location>
</feature>
<proteinExistence type="predicted"/>
<dbReference type="InterPro" id="IPR013766">
    <property type="entry name" value="Thioredoxin_domain"/>
</dbReference>
<dbReference type="PROSITE" id="PS50005">
    <property type="entry name" value="TPR"/>
    <property type="match status" value="1"/>
</dbReference>
<dbReference type="InterPro" id="IPR011990">
    <property type="entry name" value="TPR-like_helical_dom_sf"/>
</dbReference>
<gene>
    <name evidence="4" type="primary">ybbN</name>
    <name evidence="4" type="ORF">NCTC10289_01199</name>
</gene>
<dbReference type="Pfam" id="PF00085">
    <property type="entry name" value="Thioredoxin"/>
    <property type="match status" value="1"/>
</dbReference>
<feature type="domain" description="Thioredoxin" evidence="3">
    <location>
        <begin position="35"/>
        <end position="149"/>
    </location>
</feature>
<dbReference type="PROSITE" id="PS51352">
    <property type="entry name" value="THIOREDOXIN_2"/>
    <property type="match status" value="1"/>
</dbReference>
<evidence type="ECO:0000256" key="2">
    <source>
        <dbReference type="SAM" id="MobiDB-lite"/>
    </source>
</evidence>
<sequence length="309" mass="32626">MTGPYVGGALDLGAIKQQAEAKAKAQEQGGRAGAPSPTGVQPFFEVTEQNFENDLVRRSAEVPVIALIGSPRSPASEQLKKDFEEMAAAGGLKFIVGYINADVVPQVAQVFGVQNLPTTVAIAAGQPVTNFEGSQPRENLEQWVAAIVEKLGPQLRGLQDTGAEQPQTEEASDPRLLVAEDALNAGDFDAAIAAYDEVLAAEPDNAEIKQARATTVVLKRLKASAKDGDPIAEAAENPQDVDKQLAAADAHIVAGTPDVAFSRLIDAMKVTAGDDKARLKDRLLELFALYDSGDPRVLAARTQLASALY</sequence>
<protein>
    <submittedName>
        <fullName evidence="4">Thioredoxin</fullName>
    </submittedName>
</protein>
<reference evidence="4 5" key="1">
    <citation type="submission" date="2018-06" db="EMBL/GenBank/DDBJ databases">
        <authorList>
            <consortium name="Pathogen Informatics"/>
            <person name="Doyle S."/>
        </authorList>
    </citation>
    <scope>NUCLEOTIDE SEQUENCE [LARGE SCALE GENOMIC DNA]</scope>
    <source>
        <strain evidence="4 5">NCTC10289</strain>
    </source>
</reference>
<dbReference type="InterPro" id="IPR036249">
    <property type="entry name" value="Thioredoxin-like_sf"/>
</dbReference>
<dbReference type="Gene3D" id="1.25.40.10">
    <property type="entry name" value="Tetratricopeptide repeat domain"/>
    <property type="match status" value="1"/>
</dbReference>
<accession>A0A376CWZ2</accession>
<keyword evidence="1" id="KW-0802">TPR repeat</keyword>
<dbReference type="Pfam" id="PF14561">
    <property type="entry name" value="TPR_20"/>
    <property type="match status" value="1"/>
</dbReference>
<dbReference type="InterPro" id="IPR019734">
    <property type="entry name" value="TPR_rpt"/>
</dbReference>
<dbReference type="GO" id="GO:0006950">
    <property type="term" value="P:response to stress"/>
    <property type="evidence" value="ECO:0007669"/>
    <property type="project" value="UniProtKB-ARBA"/>
</dbReference>
<dbReference type="RefSeq" id="WP_115021740.1">
    <property type="nucleotide sequence ID" value="NZ_CP069533.1"/>
</dbReference>
<dbReference type="Gene3D" id="3.40.30.10">
    <property type="entry name" value="Glutaredoxin"/>
    <property type="match status" value="1"/>
</dbReference>
<evidence type="ECO:0000259" key="3">
    <source>
        <dbReference type="PROSITE" id="PS51352"/>
    </source>
</evidence>
<dbReference type="AlphaFoldDB" id="A0A376CWZ2"/>
<dbReference type="SUPFAM" id="SSF52833">
    <property type="entry name" value="Thioredoxin-like"/>
    <property type="match status" value="1"/>
</dbReference>
<name>A0A376CWZ2_9CORY</name>
<organism evidence="4 5">
    <name type="scientific">Corynebacterium minutissimum</name>
    <dbReference type="NCBI Taxonomy" id="38301"/>
    <lineage>
        <taxon>Bacteria</taxon>
        <taxon>Bacillati</taxon>
        <taxon>Actinomycetota</taxon>
        <taxon>Actinomycetes</taxon>
        <taxon>Mycobacteriales</taxon>
        <taxon>Corynebacteriaceae</taxon>
        <taxon>Corynebacterium</taxon>
    </lineage>
</organism>
<dbReference type="EMBL" id="UFXP01000001">
    <property type="protein sequence ID" value="STC77218.1"/>
    <property type="molecule type" value="Genomic_DNA"/>
</dbReference>
<feature type="repeat" description="TPR" evidence="1">
    <location>
        <begin position="172"/>
        <end position="205"/>
    </location>
</feature>
<dbReference type="Proteomes" id="UP000254287">
    <property type="component" value="Unassembled WGS sequence"/>
</dbReference>